<dbReference type="AlphaFoldDB" id="A0A6I4HWI5"/>
<dbReference type="Proteomes" id="UP000429232">
    <property type="component" value="Chromosome"/>
</dbReference>
<dbReference type="EMBL" id="CP066775">
    <property type="protein sequence ID" value="QQL51197.1"/>
    <property type="molecule type" value="Genomic_DNA"/>
</dbReference>
<evidence type="ECO:0000259" key="1">
    <source>
        <dbReference type="Pfam" id="PF10543"/>
    </source>
</evidence>
<evidence type="ECO:0000313" key="2">
    <source>
        <dbReference type="EMBL" id="QQL51197.1"/>
    </source>
</evidence>
<reference evidence="2 3" key="1">
    <citation type="submission" date="2020-12" db="EMBL/GenBank/DDBJ databases">
        <title>HMF7856_wgs.fasta genome submission.</title>
        <authorList>
            <person name="Kang H."/>
            <person name="Kim H."/>
            <person name="Joh K."/>
        </authorList>
    </citation>
    <scope>NUCLEOTIDE SEQUENCE [LARGE SCALE GENOMIC DNA]</scope>
    <source>
        <strain evidence="2 3">HMF7856</strain>
    </source>
</reference>
<dbReference type="RefSeq" id="WP_157523770.1">
    <property type="nucleotide sequence ID" value="NZ_CP066775.1"/>
</dbReference>
<proteinExistence type="predicted"/>
<organism evidence="2 3">
    <name type="scientific">Mucilaginibacter ginkgonis</name>
    <dbReference type="NCBI Taxonomy" id="2682091"/>
    <lineage>
        <taxon>Bacteria</taxon>
        <taxon>Pseudomonadati</taxon>
        <taxon>Bacteroidota</taxon>
        <taxon>Sphingobacteriia</taxon>
        <taxon>Sphingobacteriales</taxon>
        <taxon>Sphingobacteriaceae</taxon>
        <taxon>Mucilaginibacter</taxon>
    </lineage>
</organism>
<feature type="domain" description="KilA-N DNA-binding" evidence="1">
    <location>
        <begin position="14"/>
        <end position="100"/>
    </location>
</feature>
<gene>
    <name evidence="2" type="ORF">GO620_007045</name>
</gene>
<dbReference type="KEGG" id="mgik:GO620_007045"/>
<accession>A0A6I4HWI5</accession>
<dbReference type="Pfam" id="PF10543">
    <property type="entry name" value="ORF6N"/>
    <property type="match status" value="1"/>
</dbReference>
<name>A0A6I4HWI5_9SPHI</name>
<dbReference type="InterPro" id="IPR018873">
    <property type="entry name" value="KilA-N_DNA-bd_domain"/>
</dbReference>
<keyword evidence="3" id="KW-1185">Reference proteome</keyword>
<sequence>MKNDFIIPDDIISSKIFYIRKQKVMLDFDLAELYKVETKQLKRQVRRNLERFPGEDFMFELTPEEYNISRSQFGTLKQGQNIKYAPMAFTELGISMLSSVLNSSDAIQINIRIMRIFVNVRQLLSDTTEIRLEIEKIRNELFNQGKNMEIVFAYLDELSSKIADHSTLEVNRKRIGFKP</sequence>
<protein>
    <submittedName>
        <fullName evidence="2">ORF6N domain-containing protein</fullName>
    </submittedName>
</protein>
<evidence type="ECO:0000313" key="3">
    <source>
        <dbReference type="Proteomes" id="UP000429232"/>
    </source>
</evidence>